<dbReference type="PANTHER" id="PTHR37464">
    <property type="entry name" value="BLL2463 PROTEIN"/>
    <property type="match status" value="1"/>
</dbReference>
<feature type="domain" description="DUF4159" evidence="3">
    <location>
        <begin position="747"/>
        <end position="965"/>
    </location>
</feature>
<proteinExistence type="predicted"/>
<protein>
    <submittedName>
        <fullName evidence="4">LytTR family transcriptional regulator</fullName>
    </submittedName>
</protein>
<evidence type="ECO:0000256" key="1">
    <source>
        <dbReference type="SAM" id="Phobius"/>
    </source>
</evidence>
<evidence type="ECO:0000313" key="4">
    <source>
        <dbReference type="EMBL" id="PZQ51346.1"/>
    </source>
</evidence>
<evidence type="ECO:0000313" key="5">
    <source>
        <dbReference type="Proteomes" id="UP000249185"/>
    </source>
</evidence>
<organism evidence="4 5">
    <name type="scientific">Rhodovulum sulfidophilum</name>
    <name type="common">Rhodobacter sulfidophilus</name>
    <dbReference type="NCBI Taxonomy" id="35806"/>
    <lineage>
        <taxon>Bacteria</taxon>
        <taxon>Pseudomonadati</taxon>
        <taxon>Pseudomonadota</taxon>
        <taxon>Alphaproteobacteria</taxon>
        <taxon>Rhodobacterales</taxon>
        <taxon>Paracoccaceae</taxon>
        <taxon>Rhodovulum</taxon>
    </lineage>
</organism>
<keyword evidence="1" id="KW-1133">Transmembrane helix</keyword>
<dbReference type="Gene3D" id="3.40.50.880">
    <property type="match status" value="1"/>
</dbReference>
<dbReference type="AlphaFoldDB" id="A0A2W5NCU3"/>
<dbReference type="CDD" id="cd03143">
    <property type="entry name" value="A4_beta-galactosidase_middle_domain"/>
    <property type="match status" value="1"/>
</dbReference>
<accession>A0A2W5NCU3</accession>
<dbReference type="Pfam" id="PF13709">
    <property type="entry name" value="DUF4159"/>
    <property type="match status" value="1"/>
</dbReference>
<dbReference type="InterPro" id="IPR024163">
    <property type="entry name" value="Aerotolerance_reg_N"/>
</dbReference>
<feature type="transmembrane region" description="Helical" evidence="1">
    <location>
        <begin position="12"/>
        <end position="31"/>
    </location>
</feature>
<dbReference type="PANTHER" id="PTHR37464:SF1">
    <property type="entry name" value="BLL2463 PROTEIN"/>
    <property type="match status" value="1"/>
</dbReference>
<dbReference type="Pfam" id="PF07584">
    <property type="entry name" value="BatA"/>
    <property type="match status" value="1"/>
</dbReference>
<dbReference type="InterPro" id="IPR025297">
    <property type="entry name" value="DUF4159"/>
</dbReference>
<dbReference type="Gene3D" id="3.40.50.12140">
    <property type="entry name" value="Domain of unknown function DUF4159"/>
    <property type="match status" value="1"/>
</dbReference>
<dbReference type="InterPro" id="IPR029062">
    <property type="entry name" value="Class_I_gatase-like"/>
</dbReference>
<dbReference type="NCBIfam" id="TIGR02226">
    <property type="entry name" value="two_anch"/>
    <property type="match status" value="1"/>
</dbReference>
<reference evidence="4 5" key="1">
    <citation type="submission" date="2017-08" db="EMBL/GenBank/DDBJ databases">
        <title>Infants hospitalized years apart are colonized by the same room-sourced microbial strains.</title>
        <authorList>
            <person name="Brooks B."/>
            <person name="Olm M.R."/>
            <person name="Firek B.A."/>
            <person name="Baker R."/>
            <person name="Thomas B.C."/>
            <person name="Morowitz M.J."/>
            <person name="Banfield J.F."/>
        </authorList>
    </citation>
    <scope>NUCLEOTIDE SEQUENCE [LARGE SCALE GENOMIC DNA]</scope>
    <source>
        <strain evidence="4">S2_005_002_R2_34</strain>
    </source>
</reference>
<evidence type="ECO:0000259" key="2">
    <source>
        <dbReference type="Pfam" id="PF07584"/>
    </source>
</evidence>
<comment type="caution">
    <text evidence="4">The sequence shown here is derived from an EMBL/GenBank/DDBJ whole genome shotgun (WGS) entry which is preliminary data.</text>
</comment>
<name>A0A2W5NCU3_RHOSU</name>
<keyword evidence="1" id="KW-0812">Transmembrane</keyword>
<dbReference type="EMBL" id="QFPW01000002">
    <property type="protein sequence ID" value="PZQ51346.1"/>
    <property type="molecule type" value="Genomic_DNA"/>
</dbReference>
<sequence>MIGSLASASFAFAAPWLLVGLIALPVLWWLLRAVPPAPGRRAFPGVRLLLGLRDPEKMPERTPWWLLALRVLALGLAVLAFAGPVLNPRPRTADGPLLVLLDGGWGDAPDWAARMARAQVALEEAARDGRPAAVLSMTQPVPAETAPPMRSAQEWSERLAGFSPRGWGPDRAAWADWLNAADGNFDTLWLSDGVSDGAEGALASALMSHGSVTLVAAPDSALALTPPRLENGALTVTALRSEPGAERAVGVLAIGPDPNGVERALGTGAGAFAAGEATAEVALDLPAELRNRVARIALTERRSAAGVALADDSVRRRKVGLISGGATGEAQDLADPLHYLRRALEPFAELIEAPLSETLNAAPDVLILADVGALNDAERTELTEWVERGGLLVRFAGPRLAQSGAGQTEADPLLPVRLRAGGRSVGGAMSWGAPRKLRPFAEGSPFAGIPVPEEVDVSSQVMAQPDPELPNRVIATLEDGTPLVTGKTMGDGRVVLFHVTANADWSNLPLSGLFVRMLERLTQSAGGLADSPDSVAGTVWSPALVMNGFGDTEPPSMVAGVPGERLVAERTSSTMPPGIYASGDRRIAVNVMREGDRLAPLAGLPVGLRVETFAQPEEVRLGPWLLAGALLLLALDALATLRVSGRLGRLRARRGAAVAASALLAAALAFPGGPARAGDGPWGQFWDEFAPPSPPATIERVQGFGDDEIQGFGAAPYGGRSYGARPAPGPEASADERALYGANETVLAYVRTGDRRVDGISEAGLRGLSRVLFDRTAIEPAEPVGVDLETDELAMYPFLYWPISEAQPSLSDAAYGRLNDYLRFGGMILFDTRDADLGATMGATTPNGRVLQRIAVRLDIPPLEPVPDDHVMTRTFYLLQDFPGRWANSQVWVEAAPEAQQVEGMPFRNLNDGVTPVVIGGNDWASAWAERPDGSAMFPVGRGIAGERQREMAMRFGVNLIMYVMTGNYKSDQVHVPALLDRLGQ</sequence>
<dbReference type="Proteomes" id="UP000249185">
    <property type="component" value="Unassembled WGS sequence"/>
</dbReference>
<keyword evidence="1" id="KW-0472">Membrane</keyword>
<gene>
    <name evidence="4" type="ORF">DI556_04035</name>
</gene>
<dbReference type="SUPFAM" id="SSF52317">
    <property type="entry name" value="Class I glutamine amidotransferase-like"/>
    <property type="match status" value="1"/>
</dbReference>
<feature type="domain" description="Aerotolerance regulator N-terminal" evidence="2">
    <location>
        <begin position="11"/>
        <end position="84"/>
    </location>
</feature>
<feature type="transmembrane region" description="Helical" evidence="1">
    <location>
        <begin position="64"/>
        <end position="86"/>
    </location>
</feature>
<dbReference type="InterPro" id="IPR011933">
    <property type="entry name" value="Double_TM_dom"/>
</dbReference>
<evidence type="ECO:0000259" key="3">
    <source>
        <dbReference type="Pfam" id="PF13709"/>
    </source>
</evidence>